<sequence>MRFIHISDVHLGMTPDKGKTWSGVRAKEIEDTFDKILAIAEERKVDLLLVAGDLFHKAPGIIELDMLDGKLAKLTNTKTIIVAGSSDYIEKDSPSETFEFKSNTVILPAGEFNNAYFEDIDTCITGFSYGQETYKENFAEGIEPQKEGAANILLMYGGDEEHGAFDFRKLADSGFDYVALGYLRKPKHMVKNKMAYPGSPEPLTHMDTGKHGFIYGQIIHGETRIKWEPIACRSYINLGLEVKPEYTAAQIERVIEKQIDKMGSENIYRVILKGQKGRKVDTTFDDLTSRYMIYDIVDNTMFDYNKESLMKDNENNVLGRFIAELSRNDDVVSRKALEYGLEAVIATGEK</sequence>
<dbReference type="SUPFAM" id="SSF56300">
    <property type="entry name" value="Metallo-dependent phosphatases"/>
    <property type="match status" value="1"/>
</dbReference>
<dbReference type="CDD" id="cd00840">
    <property type="entry name" value="MPP_Mre11_N"/>
    <property type="match status" value="1"/>
</dbReference>
<dbReference type="Pfam" id="PF00149">
    <property type="entry name" value="Metallophos"/>
    <property type="match status" value="1"/>
</dbReference>
<name>A0A412IW87_9FIRM</name>
<organism evidence="3 4">
    <name type="scientific">Coprococcus eutactus</name>
    <dbReference type="NCBI Taxonomy" id="33043"/>
    <lineage>
        <taxon>Bacteria</taxon>
        <taxon>Bacillati</taxon>
        <taxon>Bacillota</taxon>
        <taxon>Clostridia</taxon>
        <taxon>Lachnospirales</taxon>
        <taxon>Lachnospiraceae</taxon>
        <taxon>Coprococcus</taxon>
    </lineage>
</organism>
<proteinExistence type="predicted"/>
<evidence type="ECO:0000313" key="3">
    <source>
        <dbReference type="EMBL" id="RGS44313.1"/>
    </source>
</evidence>
<evidence type="ECO:0000259" key="2">
    <source>
        <dbReference type="Pfam" id="PF00149"/>
    </source>
</evidence>
<dbReference type="EMBL" id="QRVK01000001">
    <property type="protein sequence ID" value="RGS44313.1"/>
    <property type="molecule type" value="Genomic_DNA"/>
</dbReference>
<evidence type="ECO:0000256" key="1">
    <source>
        <dbReference type="ARBA" id="ARBA00022801"/>
    </source>
</evidence>
<dbReference type="InterPro" id="IPR050535">
    <property type="entry name" value="DNA_Repair-Maintenance_Comp"/>
</dbReference>
<comment type="caution">
    <text evidence="3">The sequence shown here is derived from an EMBL/GenBank/DDBJ whole genome shotgun (WGS) entry which is preliminary data.</text>
</comment>
<dbReference type="InterPro" id="IPR029052">
    <property type="entry name" value="Metallo-depent_PP-like"/>
</dbReference>
<protein>
    <submittedName>
        <fullName evidence="3">DNA repair exonuclease</fullName>
    </submittedName>
</protein>
<dbReference type="InterPro" id="IPR041796">
    <property type="entry name" value="Mre11_N"/>
</dbReference>
<evidence type="ECO:0000313" key="4">
    <source>
        <dbReference type="Proteomes" id="UP000283295"/>
    </source>
</evidence>
<gene>
    <name evidence="3" type="ORF">DWX94_00505</name>
</gene>
<dbReference type="GO" id="GO:0004527">
    <property type="term" value="F:exonuclease activity"/>
    <property type="evidence" value="ECO:0007669"/>
    <property type="project" value="UniProtKB-KW"/>
</dbReference>
<dbReference type="Gene3D" id="3.60.21.10">
    <property type="match status" value="1"/>
</dbReference>
<feature type="domain" description="Calcineurin-like phosphoesterase" evidence="2">
    <location>
        <begin position="1"/>
        <end position="158"/>
    </location>
</feature>
<reference evidence="3 4" key="1">
    <citation type="submission" date="2018-08" db="EMBL/GenBank/DDBJ databases">
        <title>A genome reference for cultivated species of the human gut microbiota.</title>
        <authorList>
            <person name="Zou Y."/>
            <person name="Xue W."/>
            <person name="Luo G."/>
        </authorList>
    </citation>
    <scope>NUCLEOTIDE SEQUENCE [LARGE SCALE GENOMIC DNA]</scope>
    <source>
        <strain evidence="3 4">AF22-21</strain>
    </source>
</reference>
<dbReference type="AlphaFoldDB" id="A0A412IW87"/>
<keyword evidence="3" id="KW-0269">Exonuclease</keyword>
<dbReference type="InterPro" id="IPR004843">
    <property type="entry name" value="Calcineurin-like_PHP"/>
</dbReference>
<dbReference type="Proteomes" id="UP000283295">
    <property type="component" value="Unassembled WGS sequence"/>
</dbReference>
<keyword evidence="3" id="KW-0540">Nuclease</keyword>
<accession>A0A412IW87</accession>
<dbReference type="PANTHER" id="PTHR30337">
    <property type="entry name" value="COMPONENT OF ATP-DEPENDENT DSDNA EXONUCLEASE"/>
    <property type="match status" value="1"/>
</dbReference>
<keyword evidence="1" id="KW-0378">Hydrolase</keyword>
<dbReference type="OrthoDB" id="9773856at2"/>